<gene>
    <name evidence="2" type="ORF">GCM10023215_40370</name>
</gene>
<comment type="caution">
    <text evidence="2">The sequence shown here is derived from an EMBL/GenBank/DDBJ whole genome shotgun (WGS) entry which is preliminary data.</text>
</comment>
<sequence>MQTLDLGAFTDLGVYTPDEPAAAAEFYRRWGFVVLRDLIPADLLERIETECVAAQASVLDGTADARYGSTKYLVDDRLPAGDDEGKVEKFVNYVEHVEELAPGVEEALALPALQALVADLLGEGFWRTRNGVVYQDARPGRESGYSRIGWHADWQAVPHLDIWPGTAFTIHVDGTSPANGFLRVVPGSHLWATPSPFENVNGAVVPEGAPPARGYTDTPPPFPMPLGFEKVRGEIPVYAERGDVILHDAFLWHSAARATDDATVRRHVRGGWQGGDPGLRDTETGFVKNAAR</sequence>
<accession>A0ABP8WYY6</accession>
<reference evidence="3" key="1">
    <citation type="journal article" date="2019" name="Int. J. Syst. Evol. Microbiol.">
        <title>The Global Catalogue of Microorganisms (GCM) 10K type strain sequencing project: providing services to taxonomists for standard genome sequencing and annotation.</title>
        <authorList>
            <consortium name="The Broad Institute Genomics Platform"/>
            <consortium name="The Broad Institute Genome Sequencing Center for Infectious Disease"/>
            <person name="Wu L."/>
            <person name="Ma J."/>
        </authorList>
    </citation>
    <scope>NUCLEOTIDE SEQUENCE [LARGE SCALE GENOMIC DNA]</scope>
    <source>
        <strain evidence="3">JCM 18055</strain>
    </source>
</reference>
<dbReference type="Pfam" id="PF05721">
    <property type="entry name" value="PhyH"/>
    <property type="match status" value="1"/>
</dbReference>
<dbReference type="Gene3D" id="2.60.120.620">
    <property type="entry name" value="q2cbj1_9rhob like domain"/>
    <property type="match status" value="1"/>
</dbReference>
<name>A0ABP8WYY6_9PSEU</name>
<evidence type="ECO:0000256" key="1">
    <source>
        <dbReference type="SAM" id="MobiDB-lite"/>
    </source>
</evidence>
<dbReference type="EMBL" id="BAABIC010000013">
    <property type="protein sequence ID" value="GAA4697917.1"/>
    <property type="molecule type" value="Genomic_DNA"/>
</dbReference>
<dbReference type="PANTHER" id="PTHR20883">
    <property type="entry name" value="PHYTANOYL-COA DIOXYGENASE DOMAIN CONTAINING 1"/>
    <property type="match status" value="1"/>
</dbReference>
<evidence type="ECO:0008006" key="4">
    <source>
        <dbReference type="Google" id="ProtNLM"/>
    </source>
</evidence>
<feature type="region of interest" description="Disordered" evidence="1">
    <location>
        <begin position="273"/>
        <end position="292"/>
    </location>
</feature>
<evidence type="ECO:0000313" key="3">
    <source>
        <dbReference type="Proteomes" id="UP001500325"/>
    </source>
</evidence>
<keyword evidence="3" id="KW-1185">Reference proteome</keyword>
<evidence type="ECO:0000313" key="2">
    <source>
        <dbReference type="EMBL" id="GAA4697917.1"/>
    </source>
</evidence>
<dbReference type="PANTHER" id="PTHR20883:SF48">
    <property type="entry name" value="ECTOINE DIOXYGENASE"/>
    <property type="match status" value="1"/>
</dbReference>
<dbReference type="Proteomes" id="UP001500325">
    <property type="component" value="Unassembled WGS sequence"/>
</dbReference>
<organism evidence="2 3">
    <name type="scientific">Pseudonocardia yuanmonensis</name>
    <dbReference type="NCBI Taxonomy" id="1095914"/>
    <lineage>
        <taxon>Bacteria</taxon>
        <taxon>Bacillati</taxon>
        <taxon>Actinomycetota</taxon>
        <taxon>Actinomycetes</taxon>
        <taxon>Pseudonocardiales</taxon>
        <taxon>Pseudonocardiaceae</taxon>
        <taxon>Pseudonocardia</taxon>
    </lineage>
</organism>
<proteinExistence type="predicted"/>
<protein>
    <recommendedName>
        <fullName evidence="4">Phytanoyl-CoA dioxygenase</fullName>
    </recommendedName>
</protein>
<dbReference type="SUPFAM" id="SSF51197">
    <property type="entry name" value="Clavaminate synthase-like"/>
    <property type="match status" value="1"/>
</dbReference>
<dbReference type="InterPro" id="IPR008775">
    <property type="entry name" value="Phytyl_CoA_dOase-like"/>
</dbReference>
<dbReference type="RefSeq" id="WP_345382176.1">
    <property type="nucleotide sequence ID" value="NZ_BAABIC010000013.1"/>
</dbReference>